<comment type="similarity">
    <text evidence="1 5">Belongs to the acylphosphatase family.</text>
</comment>
<evidence type="ECO:0000256" key="2">
    <source>
        <dbReference type="ARBA" id="ARBA00012150"/>
    </source>
</evidence>
<dbReference type="PRINTS" id="PR00112">
    <property type="entry name" value="ACYLPHPHTASE"/>
</dbReference>
<dbReference type="InterPro" id="IPR001792">
    <property type="entry name" value="Acylphosphatase-like_dom"/>
</dbReference>
<dbReference type="PROSITE" id="PS51160">
    <property type="entry name" value="ACYLPHOSPHATASE_3"/>
    <property type="match status" value="1"/>
</dbReference>
<keyword evidence="4" id="KW-0378">Hydrolase</keyword>
<accession>A0ABW0PZE1</accession>
<evidence type="ECO:0000256" key="5">
    <source>
        <dbReference type="RuleBase" id="RU004168"/>
    </source>
</evidence>
<protein>
    <recommendedName>
        <fullName evidence="2 4">acylphosphatase</fullName>
        <ecNumber evidence="2 4">3.6.1.7</ecNumber>
    </recommendedName>
</protein>
<evidence type="ECO:0000259" key="6">
    <source>
        <dbReference type="PROSITE" id="PS51160"/>
    </source>
</evidence>
<dbReference type="InterPro" id="IPR036046">
    <property type="entry name" value="Acylphosphatase-like_dom_sf"/>
</dbReference>
<feature type="active site" evidence="4">
    <location>
        <position position="38"/>
    </location>
</feature>
<dbReference type="Proteomes" id="UP001596150">
    <property type="component" value="Unassembled WGS sequence"/>
</dbReference>
<evidence type="ECO:0000256" key="1">
    <source>
        <dbReference type="ARBA" id="ARBA00005614"/>
    </source>
</evidence>
<evidence type="ECO:0000313" key="7">
    <source>
        <dbReference type="EMBL" id="MFC5517985.1"/>
    </source>
</evidence>
<feature type="domain" description="Acylphosphatase-like" evidence="6">
    <location>
        <begin position="5"/>
        <end position="92"/>
    </location>
</feature>
<evidence type="ECO:0000256" key="3">
    <source>
        <dbReference type="ARBA" id="ARBA00047645"/>
    </source>
</evidence>
<dbReference type="EMBL" id="JBHSML010000013">
    <property type="protein sequence ID" value="MFC5517985.1"/>
    <property type="molecule type" value="Genomic_DNA"/>
</dbReference>
<gene>
    <name evidence="7" type="ORF">ACFPP9_19550</name>
</gene>
<organism evidence="7 8">
    <name type="scientific">Kaistia terrae</name>
    <dbReference type="NCBI Taxonomy" id="537017"/>
    <lineage>
        <taxon>Bacteria</taxon>
        <taxon>Pseudomonadati</taxon>
        <taxon>Pseudomonadota</taxon>
        <taxon>Alphaproteobacteria</taxon>
        <taxon>Hyphomicrobiales</taxon>
        <taxon>Kaistiaceae</taxon>
        <taxon>Kaistia</taxon>
    </lineage>
</organism>
<dbReference type="InterPro" id="IPR017968">
    <property type="entry name" value="Acylphosphatase_CS"/>
</dbReference>
<dbReference type="InterPro" id="IPR020456">
    <property type="entry name" value="Acylphosphatase"/>
</dbReference>
<evidence type="ECO:0000256" key="4">
    <source>
        <dbReference type="PROSITE-ProRule" id="PRU00520"/>
    </source>
</evidence>
<dbReference type="PANTHER" id="PTHR47268:SF4">
    <property type="entry name" value="ACYLPHOSPHATASE"/>
    <property type="match status" value="1"/>
</dbReference>
<reference evidence="8" key="1">
    <citation type="journal article" date="2019" name="Int. J. Syst. Evol. Microbiol.">
        <title>The Global Catalogue of Microorganisms (GCM) 10K type strain sequencing project: providing services to taxonomists for standard genome sequencing and annotation.</title>
        <authorList>
            <consortium name="The Broad Institute Genomics Platform"/>
            <consortium name="The Broad Institute Genome Sequencing Center for Infectious Disease"/>
            <person name="Wu L."/>
            <person name="Ma J."/>
        </authorList>
    </citation>
    <scope>NUCLEOTIDE SEQUENCE [LARGE SCALE GENOMIC DNA]</scope>
    <source>
        <strain evidence="8">KACC 12633</strain>
    </source>
</reference>
<dbReference type="EC" id="3.6.1.7" evidence="2 4"/>
<proteinExistence type="inferred from homology"/>
<dbReference type="RefSeq" id="WP_266343837.1">
    <property type="nucleotide sequence ID" value="NZ_JAPKNH010000003.1"/>
</dbReference>
<evidence type="ECO:0000313" key="8">
    <source>
        <dbReference type="Proteomes" id="UP001596150"/>
    </source>
</evidence>
<dbReference type="SUPFAM" id="SSF54975">
    <property type="entry name" value="Acylphosphatase/BLUF domain-like"/>
    <property type="match status" value="1"/>
</dbReference>
<dbReference type="Pfam" id="PF00708">
    <property type="entry name" value="Acylphosphatase"/>
    <property type="match status" value="1"/>
</dbReference>
<comment type="caution">
    <text evidence="7">The sequence shown here is derived from an EMBL/GenBank/DDBJ whole genome shotgun (WGS) entry which is preliminary data.</text>
</comment>
<keyword evidence="8" id="KW-1185">Reference proteome</keyword>
<name>A0ABW0PZE1_9HYPH</name>
<dbReference type="PANTHER" id="PTHR47268">
    <property type="entry name" value="ACYLPHOSPHATASE"/>
    <property type="match status" value="1"/>
</dbReference>
<dbReference type="Gene3D" id="3.30.70.100">
    <property type="match status" value="1"/>
</dbReference>
<dbReference type="PROSITE" id="PS00151">
    <property type="entry name" value="ACYLPHOSPHATASE_2"/>
    <property type="match status" value="1"/>
</dbReference>
<sequence>MTVRTVHVTISGLVQGVGYRAWTEREAIALGLSGWVRNRRGGAVEAVFSGEAGDVAAMLAACSAGPRLARVIAVDVDDLAAAAETGPFLVLPTA</sequence>
<feature type="active site" evidence="4">
    <location>
        <position position="20"/>
    </location>
</feature>
<comment type="catalytic activity">
    <reaction evidence="3 4">
        <text>an acyl phosphate + H2O = a carboxylate + phosphate + H(+)</text>
        <dbReference type="Rhea" id="RHEA:14965"/>
        <dbReference type="ChEBI" id="CHEBI:15377"/>
        <dbReference type="ChEBI" id="CHEBI:15378"/>
        <dbReference type="ChEBI" id="CHEBI:29067"/>
        <dbReference type="ChEBI" id="CHEBI:43474"/>
        <dbReference type="ChEBI" id="CHEBI:59918"/>
        <dbReference type="EC" id="3.6.1.7"/>
    </reaction>
</comment>